<dbReference type="PROSITE" id="PS50089">
    <property type="entry name" value="ZF_RING_2"/>
    <property type="match status" value="1"/>
</dbReference>
<sequence>MTRHSKNTKNFFTHTERSRLKEYGTNVQRLGTDSMRSFDQCHLCQKPTVRPTCTKYGYIYCKECILENILTQRKTQKRSKEEQKIKQKQNEAEKKLKEHEQQFQLQQKYEKIIEGVLPMNAVEASTQQAPENDLMEQVQHDTMFWMPGSEATSSNAANNSTPQHDKKIVDPMNNQVIRPKELVTIEFSLCKGGSDVEFNTRYMCPCCLKNFSNTNSAVTVLQECGHALCSDCFKKFITSNKEHKCVVCSKRFKKQPISLQMTGTSHASEKVSVEAKTYNPTLSFM</sequence>
<keyword evidence="3" id="KW-0539">Nucleus</keyword>
<name>A0AAW2Z6U5_9EUKA</name>
<keyword evidence="4" id="KW-0862">Zinc</keyword>
<evidence type="ECO:0000256" key="4">
    <source>
        <dbReference type="PROSITE-ProRule" id="PRU00175"/>
    </source>
</evidence>
<comment type="subcellular location">
    <subcellularLocation>
        <location evidence="1">Nucleus</location>
    </subcellularLocation>
</comment>
<gene>
    <name evidence="7" type="ORF">AKO1_003593</name>
</gene>
<feature type="compositionally biased region" description="Basic and acidic residues" evidence="5">
    <location>
        <begin position="78"/>
        <end position="99"/>
    </location>
</feature>
<dbReference type="Pfam" id="PF15906">
    <property type="entry name" value="zf-NOSIP"/>
    <property type="match status" value="1"/>
</dbReference>
<evidence type="ECO:0000313" key="8">
    <source>
        <dbReference type="Proteomes" id="UP001431209"/>
    </source>
</evidence>
<dbReference type="PANTHER" id="PTHR13063">
    <property type="entry name" value="ENOS INTERACTING PROTEIN"/>
    <property type="match status" value="1"/>
</dbReference>
<accession>A0AAW2Z6U5</accession>
<comment type="similarity">
    <text evidence="2">Belongs to the NOSIP family.</text>
</comment>
<dbReference type="SUPFAM" id="SSF57850">
    <property type="entry name" value="RING/U-box"/>
    <property type="match status" value="2"/>
</dbReference>
<evidence type="ECO:0000256" key="1">
    <source>
        <dbReference type="ARBA" id="ARBA00004123"/>
    </source>
</evidence>
<comment type="caution">
    <text evidence="7">The sequence shown here is derived from an EMBL/GenBank/DDBJ whole genome shotgun (WGS) entry which is preliminary data.</text>
</comment>
<reference evidence="7 8" key="1">
    <citation type="submission" date="2024-03" db="EMBL/GenBank/DDBJ databases">
        <title>The Acrasis kona genome and developmental transcriptomes reveal deep origins of eukaryotic multicellular pathways.</title>
        <authorList>
            <person name="Sheikh S."/>
            <person name="Fu C.-J."/>
            <person name="Brown M.W."/>
            <person name="Baldauf S.L."/>
        </authorList>
    </citation>
    <scope>NUCLEOTIDE SEQUENCE [LARGE SCALE GENOMIC DNA]</scope>
    <source>
        <strain evidence="7 8">ATCC MYA-3509</strain>
    </source>
</reference>
<keyword evidence="4" id="KW-0479">Metal-binding</keyword>
<evidence type="ECO:0000256" key="3">
    <source>
        <dbReference type="ARBA" id="ARBA00023242"/>
    </source>
</evidence>
<evidence type="ECO:0000256" key="2">
    <source>
        <dbReference type="ARBA" id="ARBA00008126"/>
    </source>
</evidence>
<evidence type="ECO:0000256" key="5">
    <source>
        <dbReference type="SAM" id="MobiDB-lite"/>
    </source>
</evidence>
<feature type="region of interest" description="Disordered" evidence="5">
    <location>
        <begin position="73"/>
        <end position="99"/>
    </location>
</feature>
<protein>
    <submittedName>
        <fullName evidence="7">Nitric oxide synthase-interacting protein</fullName>
    </submittedName>
</protein>
<dbReference type="CDD" id="cd16449">
    <property type="entry name" value="RING-HC"/>
    <property type="match status" value="1"/>
</dbReference>
<dbReference type="InterPro" id="IPR001841">
    <property type="entry name" value="Znf_RING"/>
</dbReference>
<dbReference type="Proteomes" id="UP001431209">
    <property type="component" value="Unassembled WGS sequence"/>
</dbReference>
<organism evidence="7 8">
    <name type="scientific">Acrasis kona</name>
    <dbReference type="NCBI Taxonomy" id="1008807"/>
    <lineage>
        <taxon>Eukaryota</taxon>
        <taxon>Discoba</taxon>
        <taxon>Heterolobosea</taxon>
        <taxon>Tetramitia</taxon>
        <taxon>Eutetramitia</taxon>
        <taxon>Acrasidae</taxon>
        <taxon>Acrasis</taxon>
    </lineage>
</organism>
<dbReference type="GO" id="GO:0061630">
    <property type="term" value="F:ubiquitin protein ligase activity"/>
    <property type="evidence" value="ECO:0007669"/>
    <property type="project" value="InterPro"/>
</dbReference>
<dbReference type="AlphaFoldDB" id="A0AAW2Z6U5"/>
<feature type="domain" description="RING-type" evidence="6">
    <location>
        <begin position="204"/>
        <end position="249"/>
    </location>
</feature>
<dbReference type="InterPro" id="IPR013083">
    <property type="entry name" value="Znf_RING/FYVE/PHD"/>
</dbReference>
<keyword evidence="4" id="KW-0863">Zinc-finger</keyword>
<dbReference type="InterPro" id="IPR016818">
    <property type="entry name" value="NOSIP"/>
</dbReference>
<dbReference type="GO" id="GO:0008270">
    <property type="term" value="F:zinc ion binding"/>
    <property type="evidence" value="ECO:0007669"/>
    <property type="project" value="UniProtKB-KW"/>
</dbReference>
<dbReference type="Gene3D" id="3.30.40.10">
    <property type="entry name" value="Zinc/RING finger domain, C3HC4 (zinc finger)"/>
    <property type="match status" value="2"/>
</dbReference>
<proteinExistence type="inferred from homology"/>
<keyword evidence="8" id="KW-1185">Reference proteome</keyword>
<dbReference type="EMBL" id="JAOPGA020001078">
    <property type="protein sequence ID" value="KAL0484861.1"/>
    <property type="molecule type" value="Genomic_DNA"/>
</dbReference>
<dbReference type="PANTHER" id="PTHR13063:SF10">
    <property type="entry name" value="NITRIC OXIDE SYNTHASE-INTERACTING PROTEIN"/>
    <property type="match status" value="1"/>
</dbReference>
<dbReference type="GO" id="GO:0005634">
    <property type="term" value="C:nucleus"/>
    <property type="evidence" value="ECO:0007669"/>
    <property type="project" value="UniProtKB-SubCell"/>
</dbReference>
<dbReference type="InterPro" id="IPR031790">
    <property type="entry name" value="Znf-NOSIP"/>
</dbReference>
<evidence type="ECO:0000259" key="6">
    <source>
        <dbReference type="PROSITE" id="PS50089"/>
    </source>
</evidence>
<evidence type="ECO:0000313" key="7">
    <source>
        <dbReference type="EMBL" id="KAL0484861.1"/>
    </source>
</evidence>
<dbReference type="Pfam" id="PF13639">
    <property type="entry name" value="zf-RING_2"/>
    <property type="match status" value="1"/>
</dbReference>